<organism evidence="3 4">
    <name type="scientific">Drosophila rubida</name>
    <dbReference type="NCBI Taxonomy" id="30044"/>
    <lineage>
        <taxon>Eukaryota</taxon>
        <taxon>Metazoa</taxon>
        <taxon>Ecdysozoa</taxon>
        <taxon>Arthropoda</taxon>
        <taxon>Hexapoda</taxon>
        <taxon>Insecta</taxon>
        <taxon>Pterygota</taxon>
        <taxon>Neoptera</taxon>
        <taxon>Endopterygota</taxon>
        <taxon>Diptera</taxon>
        <taxon>Brachycera</taxon>
        <taxon>Muscomorpha</taxon>
        <taxon>Ephydroidea</taxon>
        <taxon>Drosophilidae</taxon>
        <taxon>Drosophila</taxon>
    </lineage>
</organism>
<keyword evidence="4" id="KW-1185">Reference proteome</keyword>
<gene>
    <name evidence="3" type="ORF">KR093_011564</name>
</gene>
<feature type="transmembrane region" description="Helical" evidence="2">
    <location>
        <begin position="266"/>
        <end position="286"/>
    </location>
</feature>
<keyword evidence="2" id="KW-0812">Transmembrane</keyword>
<evidence type="ECO:0000313" key="3">
    <source>
        <dbReference type="EMBL" id="KAH8388070.1"/>
    </source>
</evidence>
<evidence type="ECO:0000313" key="4">
    <source>
        <dbReference type="Proteomes" id="UP001200034"/>
    </source>
</evidence>
<dbReference type="EMBL" id="JAJJHW010000095">
    <property type="protein sequence ID" value="KAH8388070.1"/>
    <property type="molecule type" value="Genomic_DNA"/>
</dbReference>
<accession>A0AAD4KFP3</accession>
<dbReference type="AlphaFoldDB" id="A0AAD4KFP3"/>
<name>A0AAD4KFP3_9MUSC</name>
<proteinExistence type="predicted"/>
<keyword evidence="2" id="KW-0472">Membrane</keyword>
<sequence length="287" mass="32392">MAQMRQPKIHVSNYKLARKSSVAAILHKLKPYINARCAEYFAEEAEENEAYLGGALLLNQVEKREPLIAGTIDPVKNLWQVRNVQGSWPPGLGMLGEQIAKDTMLGDNHDDDADNQNQGRAQSSNAAAGEEFKKLYPIWYKIGRLQTANLNDRIQHLFITTKFKLPLPQCAVIRPPPRRGRRMEIDLAAFEKIFNHSLSVITLNTIITLSPKPKSTPALIEKPEPTWLEKLAGADNVCFNMLHSIIEAPMKLKPQLHSWLSTNEEFIKVLTYLVVICILGFVFTLLI</sequence>
<evidence type="ECO:0000256" key="2">
    <source>
        <dbReference type="SAM" id="Phobius"/>
    </source>
</evidence>
<dbReference type="Proteomes" id="UP001200034">
    <property type="component" value="Unassembled WGS sequence"/>
</dbReference>
<reference evidence="3" key="1">
    <citation type="journal article" date="2021" name="Mol. Ecol. Resour.">
        <title>Phylogenomic analyses of the genus Drosophila reveals genomic signals of climate adaptation.</title>
        <authorList>
            <person name="Li F."/>
            <person name="Rane R.V."/>
            <person name="Luria V."/>
            <person name="Xiong Z."/>
            <person name="Chen J."/>
            <person name="Li Z."/>
            <person name="Catullo R.A."/>
            <person name="Griffin P.C."/>
            <person name="Schiffer M."/>
            <person name="Pearce S."/>
            <person name="Lee S.F."/>
            <person name="McElroy K."/>
            <person name="Stocker A."/>
            <person name="Shirriffs J."/>
            <person name="Cockerell F."/>
            <person name="Coppin C."/>
            <person name="Sgro C.M."/>
            <person name="Karger A."/>
            <person name="Cain J.W."/>
            <person name="Weber J.A."/>
            <person name="Santpere G."/>
            <person name="Kirschner M.W."/>
            <person name="Hoffmann A.A."/>
            <person name="Oakeshott J.G."/>
            <person name="Zhang G."/>
        </authorList>
    </citation>
    <scope>NUCLEOTIDE SEQUENCE</scope>
    <source>
        <strain evidence="3">BGI-SZ-2011g</strain>
    </source>
</reference>
<feature type="region of interest" description="Disordered" evidence="1">
    <location>
        <begin position="104"/>
        <end position="126"/>
    </location>
</feature>
<protein>
    <submittedName>
        <fullName evidence="3">Uncharacterized protein</fullName>
    </submittedName>
</protein>
<evidence type="ECO:0000256" key="1">
    <source>
        <dbReference type="SAM" id="MobiDB-lite"/>
    </source>
</evidence>
<keyword evidence="2" id="KW-1133">Transmembrane helix</keyword>
<comment type="caution">
    <text evidence="3">The sequence shown here is derived from an EMBL/GenBank/DDBJ whole genome shotgun (WGS) entry which is preliminary data.</text>
</comment>